<feature type="domain" description="HTH araC/xylS-type" evidence="5">
    <location>
        <begin position="253"/>
        <end position="355"/>
    </location>
</feature>
<dbReference type="Pfam" id="PF12833">
    <property type="entry name" value="HTH_18"/>
    <property type="match status" value="1"/>
</dbReference>
<dbReference type="EMBL" id="QHCS01000002">
    <property type="protein sequence ID" value="RHX85886.1"/>
    <property type="molecule type" value="Genomic_DNA"/>
</dbReference>
<dbReference type="InterPro" id="IPR009057">
    <property type="entry name" value="Homeodomain-like_sf"/>
</dbReference>
<keyword evidence="4" id="KW-0472">Membrane</keyword>
<keyword evidence="4" id="KW-1133">Transmembrane helix</keyword>
<evidence type="ECO:0000256" key="2">
    <source>
        <dbReference type="ARBA" id="ARBA00023125"/>
    </source>
</evidence>
<dbReference type="PROSITE" id="PS00041">
    <property type="entry name" value="HTH_ARAC_FAMILY_1"/>
    <property type="match status" value="1"/>
</dbReference>
<name>A0A8B3CNY8_9LEPT</name>
<evidence type="ECO:0000313" key="6">
    <source>
        <dbReference type="EMBL" id="RHX85886.1"/>
    </source>
</evidence>
<keyword evidence="3" id="KW-0804">Transcription</keyword>
<feature type="transmembrane region" description="Helical" evidence="4">
    <location>
        <begin position="178"/>
        <end position="196"/>
    </location>
</feature>
<evidence type="ECO:0000256" key="3">
    <source>
        <dbReference type="ARBA" id="ARBA00023163"/>
    </source>
</evidence>
<dbReference type="AlphaFoldDB" id="A0A8B3CNY8"/>
<feature type="transmembrane region" description="Helical" evidence="4">
    <location>
        <begin position="36"/>
        <end position="58"/>
    </location>
</feature>
<evidence type="ECO:0000256" key="4">
    <source>
        <dbReference type="SAM" id="Phobius"/>
    </source>
</evidence>
<feature type="transmembrane region" description="Helical" evidence="4">
    <location>
        <begin position="138"/>
        <end position="157"/>
    </location>
</feature>
<keyword evidence="1" id="KW-0805">Transcription regulation</keyword>
<dbReference type="InterPro" id="IPR018062">
    <property type="entry name" value="HTH_AraC-typ_CS"/>
</dbReference>
<dbReference type="SMART" id="SM00342">
    <property type="entry name" value="HTH_ARAC"/>
    <property type="match status" value="1"/>
</dbReference>
<protein>
    <recommendedName>
        <fullName evidence="5">HTH araC/xylS-type domain-containing protein</fullName>
    </recommendedName>
</protein>
<feature type="transmembrane region" description="Helical" evidence="4">
    <location>
        <begin position="98"/>
        <end position="118"/>
    </location>
</feature>
<dbReference type="Proteomes" id="UP000266669">
    <property type="component" value="Unassembled WGS sequence"/>
</dbReference>
<dbReference type="PRINTS" id="PR00032">
    <property type="entry name" value="HTHARAC"/>
</dbReference>
<dbReference type="PROSITE" id="PS01124">
    <property type="entry name" value="HTH_ARAC_FAMILY_2"/>
    <property type="match status" value="1"/>
</dbReference>
<evidence type="ECO:0000256" key="1">
    <source>
        <dbReference type="ARBA" id="ARBA00023015"/>
    </source>
</evidence>
<dbReference type="Gene3D" id="1.10.10.60">
    <property type="entry name" value="Homeodomain-like"/>
    <property type="match status" value="2"/>
</dbReference>
<dbReference type="SUPFAM" id="SSF46689">
    <property type="entry name" value="Homeodomain-like"/>
    <property type="match status" value="1"/>
</dbReference>
<gene>
    <name evidence="6" type="ORF">DLM78_08270</name>
</gene>
<sequence length="359" mass="41479">MFWHWLIQSMVLYGAGLAFTLALGQAVDWRHRRNRVLFLLLLCIGIWQTGFAFFYIGLENLIPHLLFWVLLSVLLSGPLIELFFAYLSAGDENIPNRFFLRFLPSCVFVGYYWISLLIQADSNPKYSLSGIFENENVFRSIFLGANIIYSGYILIALRSTILLAREDHQGDFKARHTIGILVLSLLCASTGSLSMLFSSMVLSKITSVEISIILLLNYLISRKYPQLLDGFVLQRKKQEQRHLLRINLDQLGKRLTELMEEENVYCDEDLNLQSLASMLSVTPHQLSQYLNERLHITFRKFVNDFRIRAAEEMLLEVRHRSILEVGLAVGFNSNSVFYEAFKERTGKSPAQYRRDTNVR</sequence>
<feature type="transmembrane region" description="Helical" evidence="4">
    <location>
        <begin position="6"/>
        <end position="24"/>
    </location>
</feature>
<dbReference type="GO" id="GO:0003700">
    <property type="term" value="F:DNA-binding transcription factor activity"/>
    <property type="evidence" value="ECO:0007669"/>
    <property type="project" value="InterPro"/>
</dbReference>
<accession>A0A8B3CNY8</accession>
<dbReference type="InterPro" id="IPR020449">
    <property type="entry name" value="Tscrpt_reg_AraC-type_HTH"/>
</dbReference>
<feature type="transmembrane region" description="Helical" evidence="4">
    <location>
        <begin position="64"/>
        <end position="86"/>
    </location>
</feature>
<evidence type="ECO:0000259" key="5">
    <source>
        <dbReference type="PROSITE" id="PS01124"/>
    </source>
</evidence>
<keyword evidence="2" id="KW-0238">DNA-binding</keyword>
<dbReference type="PANTHER" id="PTHR43280:SF29">
    <property type="entry name" value="ARAC-FAMILY TRANSCRIPTIONAL REGULATOR"/>
    <property type="match status" value="1"/>
</dbReference>
<dbReference type="InterPro" id="IPR018060">
    <property type="entry name" value="HTH_AraC"/>
</dbReference>
<organism evidence="6 7">
    <name type="scientific">Leptospira stimsonii</name>
    <dbReference type="NCBI Taxonomy" id="2202203"/>
    <lineage>
        <taxon>Bacteria</taxon>
        <taxon>Pseudomonadati</taxon>
        <taxon>Spirochaetota</taxon>
        <taxon>Spirochaetia</taxon>
        <taxon>Leptospirales</taxon>
        <taxon>Leptospiraceae</taxon>
        <taxon>Leptospira</taxon>
    </lineage>
</organism>
<dbReference type="PANTHER" id="PTHR43280">
    <property type="entry name" value="ARAC-FAMILY TRANSCRIPTIONAL REGULATOR"/>
    <property type="match status" value="1"/>
</dbReference>
<comment type="caution">
    <text evidence="6">The sequence shown here is derived from an EMBL/GenBank/DDBJ whole genome shotgun (WGS) entry which is preliminary data.</text>
</comment>
<proteinExistence type="predicted"/>
<keyword evidence="4" id="KW-0812">Transmembrane</keyword>
<dbReference type="GO" id="GO:0043565">
    <property type="term" value="F:sequence-specific DNA binding"/>
    <property type="evidence" value="ECO:0007669"/>
    <property type="project" value="InterPro"/>
</dbReference>
<evidence type="ECO:0000313" key="7">
    <source>
        <dbReference type="Proteomes" id="UP000266669"/>
    </source>
</evidence>
<reference evidence="7" key="1">
    <citation type="submission" date="2018-05" db="EMBL/GenBank/DDBJ databases">
        <title>Leptospira yasudae sp. nov. and Leptospira stimsonii sp. nov., two pathogenic species of the genus Leptospira isolated from environmental sources.</title>
        <authorList>
            <person name="Casanovas-Massana A."/>
            <person name="Hamond C."/>
            <person name="Santos L.A."/>
            <person name="Hacker K.P."/>
            <person name="Balassiano I."/>
            <person name="Medeiros M.A."/>
            <person name="Reis M.G."/>
            <person name="Ko A.I."/>
            <person name="Wunder E.A."/>
        </authorList>
    </citation>
    <scope>NUCLEOTIDE SEQUENCE [LARGE SCALE GENOMIC DNA]</scope>
    <source>
        <strain evidence="7">AMB6-RJ</strain>
    </source>
</reference>